<evidence type="ECO:0000313" key="2">
    <source>
        <dbReference type="Proteomes" id="UP000558113"/>
    </source>
</evidence>
<gene>
    <name evidence="1" type="ORF">GT003_14385</name>
</gene>
<reference evidence="1 2" key="1">
    <citation type="submission" date="2020-01" db="EMBL/GenBank/DDBJ databases">
        <title>Paenibacillus soybeanensis sp. nov. isolated from the nodules of soybean (Glycine max(L.) Merr).</title>
        <authorList>
            <person name="Wang H."/>
        </authorList>
    </citation>
    <scope>NUCLEOTIDE SEQUENCE [LARGE SCALE GENOMIC DNA]</scope>
    <source>
        <strain evidence="1 2">DSM 23054</strain>
    </source>
</reference>
<accession>A0A7X4YPL8</accession>
<protein>
    <submittedName>
        <fullName evidence="1">Uncharacterized protein</fullName>
    </submittedName>
</protein>
<keyword evidence="2" id="KW-1185">Reference proteome</keyword>
<evidence type="ECO:0000313" key="1">
    <source>
        <dbReference type="EMBL" id="NBC70183.1"/>
    </source>
</evidence>
<dbReference type="OrthoDB" id="2628434at2"/>
<dbReference type="Proteomes" id="UP000558113">
    <property type="component" value="Unassembled WGS sequence"/>
</dbReference>
<dbReference type="EMBL" id="JAAAMU010000006">
    <property type="protein sequence ID" value="NBC70183.1"/>
    <property type="molecule type" value="Genomic_DNA"/>
</dbReference>
<proteinExistence type="predicted"/>
<sequence length="69" mass="7344">MRRRAGKTGASAYKLASGGMREASMAGGTFIRHDSSSNVFVGPSVEGTDKEYMKIISGKVSERKPSFAT</sequence>
<dbReference type="RefSeq" id="WP_161698846.1">
    <property type="nucleotide sequence ID" value="NZ_JAAAMU010000006.1"/>
</dbReference>
<organism evidence="1 2">
    <name type="scientific">Paenibacillus sacheonensis</name>
    <dbReference type="NCBI Taxonomy" id="742054"/>
    <lineage>
        <taxon>Bacteria</taxon>
        <taxon>Bacillati</taxon>
        <taxon>Bacillota</taxon>
        <taxon>Bacilli</taxon>
        <taxon>Bacillales</taxon>
        <taxon>Paenibacillaceae</taxon>
        <taxon>Paenibacillus</taxon>
    </lineage>
</organism>
<comment type="caution">
    <text evidence="1">The sequence shown here is derived from an EMBL/GenBank/DDBJ whole genome shotgun (WGS) entry which is preliminary data.</text>
</comment>
<dbReference type="AlphaFoldDB" id="A0A7X4YPL8"/>
<name>A0A7X4YPL8_9BACL</name>